<dbReference type="OrthoDB" id="9976636at2"/>
<evidence type="ECO:0000313" key="1">
    <source>
        <dbReference type="EMBL" id="OHT44911.1"/>
    </source>
</evidence>
<sequence length="235" mass="27503">MDTLKLQEKVTETTISKNFETFAPVVLKIMPDEDVDSRNEALRELAIDNMIYDFSIDSENFISEIFNSYDNAPIEEKKVLDYFKIYFIQDDNDQFSICFSISSVETEKIGDKDFFFKINTQKIEKIEKEAFIKYSNNYKNKLLQSINSKTWIGGLQIKNTEAVSYKLKDLYFFILKHFLINAKPESSYSELFFEMIKFEENAEEPTNQNKLSIVVRAQSVSKGRAQAYDFGRVYP</sequence>
<dbReference type="AlphaFoldDB" id="A0A1S1J5N9"/>
<comment type="caution">
    <text evidence="1">The sequence shown here is derived from an EMBL/GenBank/DDBJ whole genome shotgun (WGS) entry which is preliminary data.</text>
</comment>
<organism evidence="1 2">
    <name type="scientific">Flavobacterium tructae</name>
    <dbReference type="NCBI Taxonomy" id="1114873"/>
    <lineage>
        <taxon>Bacteria</taxon>
        <taxon>Pseudomonadati</taxon>
        <taxon>Bacteroidota</taxon>
        <taxon>Flavobacteriia</taxon>
        <taxon>Flavobacteriales</taxon>
        <taxon>Flavobacteriaceae</taxon>
        <taxon>Flavobacterium</taxon>
    </lineage>
</organism>
<gene>
    <name evidence="1" type="ORF">BHE19_09340</name>
</gene>
<proteinExistence type="predicted"/>
<reference evidence="2" key="1">
    <citation type="submission" date="2016-09" db="EMBL/GenBank/DDBJ databases">
        <authorList>
            <person name="Chen S."/>
            <person name="Walker E."/>
        </authorList>
    </citation>
    <scope>NUCLEOTIDE SEQUENCE [LARGE SCALE GENOMIC DNA]</scope>
    <source>
        <strain evidence="2">MSU</strain>
    </source>
</reference>
<dbReference type="Proteomes" id="UP000180252">
    <property type="component" value="Unassembled WGS sequence"/>
</dbReference>
<name>A0A1S1J5N9_9FLAO</name>
<dbReference type="RefSeq" id="WP_070907258.1">
    <property type="nucleotide sequence ID" value="NZ_MIKE01000023.1"/>
</dbReference>
<dbReference type="STRING" id="1278819.BHE19_09340"/>
<accession>A0A1S1J5N9</accession>
<dbReference type="EMBL" id="MIKE01000023">
    <property type="protein sequence ID" value="OHT44911.1"/>
    <property type="molecule type" value="Genomic_DNA"/>
</dbReference>
<protein>
    <submittedName>
        <fullName evidence="1">Uncharacterized protein</fullName>
    </submittedName>
</protein>
<evidence type="ECO:0000313" key="2">
    <source>
        <dbReference type="Proteomes" id="UP000180252"/>
    </source>
</evidence>